<dbReference type="EMBL" id="PKPP01012545">
    <property type="protein sequence ID" value="PWA42216.1"/>
    <property type="molecule type" value="Genomic_DNA"/>
</dbReference>
<dbReference type="OrthoDB" id="514005at2759"/>
<evidence type="ECO:0000313" key="3">
    <source>
        <dbReference type="Proteomes" id="UP000245207"/>
    </source>
</evidence>
<keyword evidence="3" id="KW-1185">Reference proteome</keyword>
<evidence type="ECO:0000313" key="2">
    <source>
        <dbReference type="EMBL" id="PWA42216.1"/>
    </source>
</evidence>
<sequence>MVVVFFNVRMRKLSPKTKTPKNPKQKRLIRDANVYLKPGALAQLRNSKASASGSGSKSKSCMDLGKKRVAVLDAENDVGGGLFENKSGNETAIILSPQRFRYGPVDKENSIQRTPSTPRPEEGNGDYESQLESLPMELLVVFFPIFF</sequence>
<dbReference type="InterPro" id="IPR045286">
    <property type="entry name" value="FBS1-like"/>
</dbReference>
<accession>A0A2U1KZP0</accession>
<proteinExistence type="predicted"/>
<comment type="caution">
    <text evidence="2">The sequence shown here is derived from an EMBL/GenBank/DDBJ whole genome shotgun (WGS) entry which is preliminary data.</text>
</comment>
<feature type="region of interest" description="Disordered" evidence="1">
    <location>
        <begin position="104"/>
        <end position="128"/>
    </location>
</feature>
<name>A0A2U1KZP0_ARTAN</name>
<evidence type="ECO:0000256" key="1">
    <source>
        <dbReference type="SAM" id="MobiDB-lite"/>
    </source>
</evidence>
<organism evidence="2 3">
    <name type="scientific">Artemisia annua</name>
    <name type="common">Sweet wormwood</name>
    <dbReference type="NCBI Taxonomy" id="35608"/>
    <lineage>
        <taxon>Eukaryota</taxon>
        <taxon>Viridiplantae</taxon>
        <taxon>Streptophyta</taxon>
        <taxon>Embryophyta</taxon>
        <taxon>Tracheophyta</taxon>
        <taxon>Spermatophyta</taxon>
        <taxon>Magnoliopsida</taxon>
        <taxon>eudicotyledons</taxon>
        <taxon>Gunneridae</taxon>
        <taxon>Pentapetalae</taxon>
        <taxon>asterids</taxon>
        <taxon>campanulids</taxon>
        <taxon>Asterales</taxon>
        <taxon>Asteraceae</taxon>
        <taxon>Asteroideae</taxon>
        <taxon>Anthemideae</taxon>
        <taxon>Artemisiinae</taxon>
        <taxon>Artemisia</taxon>
    </lineage>
</organism>
<reference evidence="2 3" key="1">
    <citation type="journal article" date="2018" name="Mol. Plant">
        <title>The genome of Artemisia annua provides insight into the evolution of Asteraceae family and artemisinin biosynthesis.</title>
        <authorList>
            <person name="Shen Q."/>
            <person name="Zhang L."/>
            <person name="Liao Z."/>
            <person name="Wang S."/>
            <person name="Yan T."/>
            <person name="Shi P."/>
            <person name="Liu M."/>
            <person name="Fu X."/>
            <person name="Pan Q."/>
            <person name="Wang Y."/>
            <person name="Lv Z."/>
            <person name="Lu X."/>
            <person name="Zhang F."/>
            <person name="Jiang W."/>
            <person name="Ma Y."/>
            <person name="Chen M."/>
            <person name="Hao X."/>
            <person name="Li L."/>
            <person name="Tang Y."/>
            <person name="Lv G."/>
            <person name="Zhou Y."/>
            <person name="Sun X."/>
            <person name="Brodelius P.E."/>
            <person name="Rose J.K.C."/>
            <person name="Tang K."/>
        </authorList>
    </citation>
    <scope>NUCLEOTIDE SEQUENCE [LARGE SCALE GENOMIC DNA]</scope>
    <source>
        <strain evidence="3">cv. Huhao1</strain>
        <tissue evidence="2">Leaf</tissue>
    </source>
</reference>
<dbReference type="PANTHER" id="PTHR34049">
    <property type="entry name" value="F-BOX PROTEIN SKIP27"/>
    <property type="match status" value="1"/>
</dbReference>
<dbReference type="AlphaFoldDB" id="A0A2U1KZP0"/>
<dbReference type="PANTHER" id="PTHR34049:SF2">
    <property type="entry name" value="F-BOX DOMAIN CONTAINING PROTEIN, EXPRESSED"/>
    <property type="match status" value="1"/>
</dbReference>
<protein>
    <submittedName>
        <fullName evidence="2">F-box domain, cyclin-like protein</fullName>
    </submittedName>
</protein>
<dbReference type="Proteomes" id="UP000245207">
    <property type="component" value="Unassembled WGS sequence"/>
</dbReference>
<gene>
    <name evidence="2" type="ORF">CTI12_AA525420</name>
</gene>
<dbReference type="STRING" id="35608.A0A2U1KZP0"/>